<evidence type="ECO:0008006" key="4">
    <source>
        <dbReference type="Google" id="ProtNLM"/>
    </source>
</evidence>
<keyword evidence="3" id="KW-1185">Reference proteome</keyword>
<dbReference type="EMBL" id="JABAIL010000001">
    <property type="protein sequence ID" value="NLR89633.1"/>
    <property type="molecule type" value="Genomic_DNA"/>
</dbReference>
<feature type="chain" id="PRO_5031162597" description="Lipoprotein" evidence="1">
    <location>
        <begin position="23"/>
        <end position="222"/>
    </location>
</feature>
<evidence type="ECO:0000313" key="3">
    <source>
        <dbReference type="Proteomes" id="UP000585050"/>
    </source>
</evidence>
<gene>
    <name evidence="2" type="ORF">HGP29_00365</name>
</gene>
<reference evidence="2 3" key="1">
    <citation type="submission" date="2020-04" db="EMBL/GenBank/DDBJ databases">
        <title>Flammeovirga sp. SR4, a novel species isolated from seawater.</title>
        <authorList>
            <person name="Wang X."/>
        </authorList>
    </citation>
    <scope>NUCLEOTIDE SEQUENCE [LARGE SCALE GENOMIC DNA]</scope>
    <source>
        <strain evidence="2 3">SR4</strain>
    </source>
</reference>
<sequence>MRLRIFFLSVISAFMFTSCGDAVDEVTNSIADALLDFGDATAVVDGTEKDFSNYAGYRVTGNSTALYFADFDFQLTALDVKGTAILAFMHTDLFSTSEGIQINLTSAPGIATDPIKGLGGALYLSNVSAQDLYDLVVEYNDSQSFTNVIALAAQKDVTVQRATALDIVTNLDLAGNITFNFTKIENDKASGTFSFKAYGEDGNVEVTDGTFADTPLDVTNFD</sequence>
<keyword evidence="1" id="KW-0732">Signal</keyword>
<dbReference type="Proteomes" id="UP000585050">
    <property type="component" value="Unassembled WGS sequence"/>
</dbReference>
<feature type="signal peptide" evidence="1">
    <location>
        <begin position="1"/>
        <end position="22"/>
    </location>
</feature>
<dbReference type="RefSeq" id="WP_168880327.1">
    <property type="nucleotide sequence ID" value="NZ_JABAIL010000001.1"/>
</dbReference>
<evidence type="ECO:0000256" key="1">
    <source>
        <dbReference type="SAM" id="SignalP"/>
    </source>
</evidence>
<accession>A0A7X8SGC2</accession>
<dbReference type="AlphaFoldDB" id="A0A7X8SGC2"/>
<dbReference type="PROSITE" id="PS51257">
    <property type="entry name" value="PROKAR_LIPOPROTEIN"/>
    <property type="match status" value="1"/>
</dbReference>
<organism evidence="2 3">
    <name type="scientific">Flammeovirga agarivorans</name>
    <dbReference type="NCBI Taxonomy" id="2726742"/>
    <lineage>
        <taxon>Bacteria</taxon>
        <taxon>Pseudomonadati</taxon>
        <taxon>Bacteroidota</taxon>
        <taxon>Cytophagia</taxon>
        <taxon>Cytophagales</taxon>
        <taxon>Flammeovirgaceae</taxon>
        <taxon>Flammeovirga</taxon>
    </lineage>
</organism>
<comment type="caution">
    <text evidence="2">The sequence shown here is derived from an EMBL/GenBank/DDBJ whole genome shotgun (WGS) entry which is preliminary data.</text>
</comment>
<proteinExistence type="predicted"/>
<name>A0A7X8SGC2_9BACT</name>
<evidence type="ECO:0000313" key="2">
    <source>
        <dbReference type="EMBL" id="NLR89633.1"/>
    </source>
</evidence>
<protein>
    <recommendedName>
        <fullName evidence="4">Lipoprotein</fullName>
    </recommendedName>
</protein>